<dbReference type="PANTHER" id="PTHR30146">
    <property type="entry name" value="LACI-RELATED TRANSCRIPTIONAL REPRESSOR"/>
    <property type="match status" value="1"/>
</dbReference>
<dbReference type="GO" id="GO:0003700">
    <property type="term" value="F:DNA-binding transcription factor activity"/>
    <property type="evidence" value="ECO:0007669"/>
    <property type="project" value="TreeGrafter"/>
</dbReference>
<comment type="caution">
    <text evidence="5">The sequence shown here is derived from an EMBL/GenBank/DDBJ whole genome shotgun (WGS) entry which is preliminary data.</text>
</comment>
<sequence length="101" mass="10675">MTSLIHSGIGFDGVVGSNDMMALGAMNALHTHNISVPSQVKVVGIDNIQNSAIATPALSTVSFSQSDIALTAFIMLKELMNNRVVPDEILIPGKLIVRKST</sequence>
<evidence type="ECO:0000256" key="3">
    <source>
        <dbReference type="ARBA" id="ARBA00023163"/>
    </source>
</evidence>
<dbReference type="PANTHER" id="PTHR30146:SF67">
    <property type="entry name" value="HTH-TYPE TRANSCRIPTIONAL REGULATOR ASCG"/>
    <property type="match status" value="1"/>
</dbReference>
<accession>A0A645HJ18</accession>
<evidence type="ECO:0000256" key="1">
    <source>
        <dbReference type="ARBA" id="ARBA00023015"/>
    </source>
</evidence>
<dbReference type="Pfam" id="PF13377">
    <property type="entry name" value="Peripla_BP_3"/>
    <property type="match status" value="1"/>
</dbReference>
<dbReference type="Gene3D" id="3.40.50.2300">
    <property type="match status" value="2"/>
</dbReference>
<keyword evidence="3" id="KW-0804">Transcription</keyword>
<dbReference type="InterPro" id="IPR028082">
    <property type="entry name" value="Peripla_BP_I"/>
</dbReference>
<keyword evidence="1" id="KW-0805">Transcription regulation</keyword>
<proteinExistence type="predicted"/>
<keyword evidence="2" id="KW-0238">DNA-binding</keyword>
<reference evidence="5" key="1">
    <citation type="submission" date="2019-08" db="EMBL/GenBank/DDBJ databases">
        <authorList>
            <person name="Kucharzyk K."/>
            <person name="Murdoch R.W."/>
            <person name="Higgins S."/>
            <person name="Loffler F."/>
        </authorList>
    </citation>
    <scope>NUCLEOTIDE SEQUENCE</scope>
</reference>
<dbReference type="EMBL" id="VSSQ01093272">
    <property type="protein sequence ID" value="MPN38189.1"/>
    <property type="molecule type" value="Genomic_DNA"/>
</dbReference>
<evidence type="ECO:0000256" key="2">
    <source>
        <dbReference type="ARBA" id="ARBA00023125"/>
    </source>
</evidence>
<dbReference type="AlphaFoldDB" id="A0A645HJ18"/>
<evidence type="ECO:0000313" key="5">
    <source>
        <dbReference type="EMBL" id="MPN38189.1"/>
    </source>
</evidence>
<name>A0A645HJ18_9ZZZZ</name>
<protein>
    <submittedName>
        <fullName evidence="5">HTH-type transcriptional repressor PurR</fullName>
    </submittedName>
</protein>
<evidence type="ECO:0000259" key="4">
    <source>
        <dbReference type="Pfam" id="PF13377"/>
    </source>
</evidence>
<dbReference type="GO" id="GO:0000976">
    <property type="term" value="F:transcription cis-regulatory region binding"/>
    <property type="evidence" value="ECO:0007669"/>
    <property type="project" value="TreeGrafter"/>
</dbReference>
<dbReference type="InterPro" id="IPR046335">
    <property type="entry name" value="LacI/GalR-like_sensor"/>
</dbReference>
<gene>
    <name evidence="5" type="primary">purR_79</name>
    <name evidence="5" type="ORF">SDC9_185713</name>
</gene>
<dbReference type="SUPFAM" id="SSF53822">
    <property type="entry name" value="Periplasmic binding protein-like I"/>
    <property type="match status" value="1"/>
</dbReference>
<feature type="domain" description="Transcriptional regulator LacI/GalR-like sensor" evidence="4">
    <location>
        <begin position="12"/>
        <end position="101"/>
    </location>
</feature>
<organism evidence="5">
    <name type="scientific">bioreactor metagenome</name>
    <dbReference type="NCBI Taxonomy" id="1076179"/>
    <lineage>
        <taxon>unclassified sequences</taxon>
        <taxon>metagenomes</taxon>
        <taxon>ecological metagenomes</taxon>
    </lineage>
</organism>